<feature type="transmembrane region" description="Helical" evidence="7">
    <location>
        <begin position="50"/>
        <end position="71"/>
    </location>
</feature>
<keyword evidence="10" id="KW-1185">Reference proteome</keyword>
<feature type="transmembrane region" description="Helical" evidence="7">
    <location>
        <begin position="92"/>
        <end position="112"/>
    </location>
</feature>
<evidence type="ECO:0000256" key="4">
    <source>
        <dbReference type="ARBA" id="ARBA00022692"/>
    </source>
</evidence>
<comment type="caution">
    <text evidence="9">The sequence shown here is derived from an EMBL/GenBank/DDBJ whole genome shotgun (WGS) entry which is preliminary data.</text>
</comment>
<protein>
    <submittedName>
        <fullName evidence="9">MFS transporter</fullName>
    </submittedName>
</protein>
<sequence length="437" mass="44478">MSSSDGSSERRDRDAVSGARSQYVVIGAVIVSTFFVGFGGGVIFPILPNLGVLLGISPFLVGAILSANRFSRLVANAPAGVLVDRVGTRTPFVVGMVVQGAATAGYVIAVLAPFPEGWFLGSRIVWGVGSALVFATAYTIAADVSDGGSRGTNMGLIRGGVLFGFPCGVVIGGIISEVSGTVVAFAVATAFAFVASAVAYATIPETHVEGDGHRSIKPWEVDLSVPALTIGLVNFAVLFAYIGALFATLVLFLGHNDLGVFGFDAQASSGIFMALTVIAAGAFMFVGGYVSDRRESRIPILVAFLCTTAIGFVLLARSDSVATLAVACLFIGAGQGGTSGPLMALLADLTPDERMGRAVGTNNVLGDVGGGLGPIVSLPLVGVVGFWPIYVVCAILPVAAGLVLVAGVHVETGQFLPNVGTSEASSRGSDRTSEHAD</sequence>
<feature type="transmembrane region" description="Helical" evidence="7">
    <location>
        <begin position="298"/>
        <end position="316"/>
    </location>
</feature>
<dbReference type="InterPro" id="IPR011701">
    <property type="entry name" value="MFS"/>
</dbReference>
<dbReference type="EMBL" id="REFZ01000004">
    <property type="protein sequence ID" value="RQH01284.1"/>
    <property type="molecule type" value="Genomic_DNA"/>
</dbReference>
<dbReference type="PANTHER" id="PTHR23517:SF2">
    <property type="entry name" value="MULTIDRUG RESISTANCE PROTEIN MDTH"/>
    <property type="match status" value="1"/>
</dbReference>
<dbReference type="AlphaFoldDB" id="A0A3N6MBQ9"/>
<dbReference type="InterPro" id="IPR036259">
    <property type="entry name" value="MFS_trans_sf"/>
</dbReference>
<keyword evidence="3" id="KW-1003">Cell membrane</keyword>
<feature type="transmembrane region" description="Helical" evidence="7">
    <location>
        <begin position="265"/>
        <end position="286"/>
    </location>
</feature>
<dbReference type="CDD" id="cd17325">
    <property type="entry name" value="MFS_MdtG_SLC18_like"/>
    <property type="match status" value="1"/>
</dbReference>
<dbReference type="PROSITE" id="PS50850">
    <property type="entry name" value="MFS"/>
    <property type="match status" value="1"/>
</dbReference>
<gene>
    <name evidence="9" type="ORF">EA472_07475</name>
</gene>
<dbReference type="InterPro" id="IPR050171">
    <property type="entry name" value="MFS_Transporters"/>
</dbReference>
<reference evidence="9 10" key="1">
    <citation type="submission" date="2018-10" db="EMBL/GenBank/DDBJ databases">
        <title>Natrarchaeobius chitinivorans gen. nov., sp. nov., and Natrarchaeobius haloalkaliphilus sp. nov., alkaliphilic, chitin-utilizing haloarchaea from hypersaline alkaline lakes.</title>
        <authorList>
            <person name="Sorokin D.Y."/>
            <person name="Elcheninov A.G."/>
            <person name="Kostrikina N.A."/>
            <person name="Bale N.J."/>
            <person name="Sinninghe Damste J.S."/>
            <person name="Khijniak T.V."/>
            <person name="Kublanov I.V."/>
            <person name="Toshchakov S.V."/>
        </authorList>
    </citation>
    <scope>NUCLEOTIDE SEQUENCE [LARGE SCALE GENOMIC DNA]</scope>
    <source>
        <strain evidence="9 10">AArcht7</strain>
    </source>
</reference>
<feature type="transmembrane region" description="Helical" evidence="7">
    <location>
        <begin position="387"/>
        <end position="408"/>
    </location>
</feature>
<dbReference type="Pfam" id="PF07690">
    <property type="entry name" value="MFS_1"/>
    <property type="match status" value="1"/>
</dbReference>
<comment type="subcellular location">
    <subcellularLocation>
        <location evidence="1">Cell membrane</location>
        <topology evidence="1">Multi-pass membrane protein</topology>
    </subcellularLocation>
</comment>
<dbReference type="PANTHER" id="PTHR23517">
    <property type="entry name" value="RESISTANCE PROTEIN MDTM, PUTATIVE-RELATED-RELATED"/>
    <property type="match status" value="1"/>
</dbReference>
<feature type="transmembrane region" description="Helical" evidence="7">
    <location>
        <begin position="359"/>
        <end position="381"/>
    </location>
</feature>
<keyword evidence="5 7" id="KW-1133">Transmembrane helix</keyword>
<evidence type="ECO:0000256" key="6">
    <source>
        <dbReference type="ARBA" id="ARBA00023136"/>
    </source>
</evidence>
<dbReference type="SUPFAM" id="SSF103473">
    <property type="entry name" value="MFS general substrate transporter"/>
    <property type="match status" value="1"/>
</dbReference>
<evidence type="ECO:0000256" key="2">
    <source>
        <dbReference type="ARBA" id="ARBA00022448"/>
    </source>
</evidence>
<evidence type="ECO:0000256" key="5">
    <source>
        <dbReference type="ARBA" id="ARBA00022989"/>
    </source>
</evidence>
<feature type="transmembrane region" description="Helical" evidence="7">
    <location>
        <begin position="223"/>
        <end position="253"/>
    </location>
</feature>
<keyword evidence="6 7" id="KW-0472">Membrane</keyword>
<evidence type="ECO:0000259" key="8">
    <source>
        <dbReference type="PROSITE" id="PS50850"/>
    </source>
</evidence>
<accession>A0A3N6MBQ9</accession>
<dbReference type="OrthoDB" id="177106at2157"/>
<dbReference type="Proteomes" id="UP000281431">
    <property type="component" value="Unassembled WGS sequence"/>
</dbReference>
<feature type="transmembrane region" description="Helical" evidence="7">
    <location>
        <begin position="156"/>
        <end position="176"/>
    </location>
</feature>
<feature type="transmembrane region" description="Helical" evidence="7">
    <location>
        <begin position="21"/>
        <end position="44"/>
    </location>
</feature>
<dbReference type="GO" id="GO:0005886">
    <property type="term" value="C:plasma membrane"/>
    <property type="evidence" value="ECO:0007669"/>
    <property type="project" value="UniProtKB-SubCell"/>
</dbReference>
<dbReference type="Gene3D" id="1.20.1250.20">
    <property type="entry name" value="MFS general substrate transporter like domains"/>
    <property type="match status" value="1"/>
</dbReference>
<evidence type="ECO:0000256" key="3">
    <source>
        <dbReference type="ARBA" id="ARBA00022475"/>
    </source>
</evidence>
<keyword evidence="4 7" id="KW-0812">Transmembrane</keyword>
<evidence type="ECO:0000313" key="9">
    <source>
        <dbReference type="EMBL" id="RQH01284.1"/>
    </source>
</evidence>
<dbReference type="GO" id="GO:0022857">
    <property type="term" value="F:transmembrane transporter activity"/>
    <property type="evidence" value="ECO:0007669"/>
    <property type="project" value="InterPro"/>
</dbReference>
<feature type="transmembrane region" description="Helical" evidence="7">
    <location>
        <begin position="322"/>
        <end position="347"/>
    </location>
</feature>
<evidence type="ECO:0000313" key="10">
    <source>
        <dbReference type="Proteomes" id="UP000281431"/>
    </source>
</evidence>
<feature type="transmembrane region" description="Helical" evidence="7">
    <location>
        <begin position="124"/>
        <end position="144"/>
    </location>
</feature>
<dbReference type="InterPro" id="IPR020846">
    <property type="entry name" value="MFS_dom"/>
</dbReference>
<feature type="transmembrane region" description="Helical" evidence="7">
    <location>
        <begin position="182"/>
        <end position="203"/>
    </location>
</feature>
<feature type="domain" description="Major facilitator superfamily (MFS) profile" evidence="8">
    <location>
        <begin position="25"/>
        <end position="411"/>
    </location>
</feature>
<keyword evidence="2" id="KW-0813">Transport</keyword>
<name>A0A3N6MBQ9_NATCH</name>
<evidence type="ECO:0000256" key="7">
    <source>
        <dbReference type="SAM" id="Phobius"/>
    </source>
</evidence>
<evidence type="ECO:0000256" key="1">
    <source>
        <dbReference type="ARBA" id="ARBA00004651"/>
    </source>
</evidence>
<proteinExistence type="predicted"/>
<organism evidence="9 10">
    <name type="scientific">Natrarchaeobius chitinivorans</name>
    <dbReference type="NCBI Taxonomy" id="1679083"/>
    <lineage>
        <taxon>Archaea</taxon>
        <taxon>Methanobacteriati</taxon>
        <taxon>Methanobacteriota</taxon>
        <taxon>Stenosarchaea group</taxon>
        <taxon>Halobacteria</taxon>
        <taxon>Halobacteriales</taxon>
        <taxon>Natrialbaceae</taxon>
        <taxon>Natrarchaeobius</taxon>
    </lineage>
</organism>